<name>A0ABR1SH22_9PEZI</name>
<reference evidence="3 4" key="1">
    <citation type="submission" date="2023-01" db="EMBL/GenBank/DDBJ databases">
        <title>Analysis of 21 Apiospora genomes using comparative genomics revels a genus with tremendous synthesis potential of carbohydrate active enzymes and secondary metabolites.</title>
        <authorList>
            <person name="Sorensen T."/>
        </authorList>
    </citation>
    <scope>NUCLEOTIDE SEQUENCE [LARGE SCALE GENOMIC DNA]</scope>
    <source>
        <strain evidence="3 4">CBS 20057</strain>
    </source>
</reference>
<dbReference type="CDD" id="cd09917">
    <property type="entry name" value="F-box_SF"/>
    <property type="match status" value="1"/>
</dbReference>
<dbReference type="Gene3D" id="1.25.40.20">
    <property type="entry name" value="Ankyrin repeat-containing domain"/>
    <property type="match status" value="1"/>
</dbReference>
<dbReference type="SUPFAM" id="SSF81383">
    <property type="entry name" value="F-box domain"/>
    <property type="match status" value="1"/>
</dbReference>
<protein>
    <recommendedName>
        <fullName evidence="2">F-box domain-containing protein</fullName>
    </recommendedName>
</protein>
<accession>A0ABR1SH22</accession>
<dbReference type="EMBL" id="JAQQWI010000006">
    <property type="protein sequence ID" value="KAK8033629.1"/>
    <property type="molecule type" value="Genomic_DNA"/>
</dbReference>
<feature type="domain" description="F-box" evidence="2">
    <location>
        <begin position="33"/>
        <end position="60"/>
    </location>
</feature>
<proteinExistence type="predicted"/>
<dbReference type="Pfam" id="PF00646">
    <property type="entry name" value="F-box"/>
    <property type="match status" value="1"/>
</dbReference>
<dbReference type="Proteomes" id="UP001396898">
    <property type="component" value="Unassembled WGS sequence"/>
</dbReference>
<evidence type="ECO:0000313" key="3">
    <source>
        <dbReference type="EMBL" id="KAK8033629.1"/>
    </source>
</evidence>
<sequence>MSPISNTESSQIARRVDDSGSSVQSGIFPDKVPQEVLEKILYYLHLYDFRNLAMTCKNLYEGLLPTLYCQQTHTMALAYAARYGRIETLRRMQKITPNLKVDNDPYDTDTGKRTTYFISWPPKFPPRTTELIMSITHGHPNMAKALIEAGADNRPGGHNVFVGESPQLAPIHWLMDQMFRTKEADMMKQWKQVLEALLDNDAEACPDPDHPGRRRLSALAQSIHCRLPLDVTTMLIKKGNLSKKHMVANSQYLVNFKKTMSPLNLAKHERDQNKNNPSSTGGYGRARLAMIRKVIYQKV</sequence>
<comment type="caution">
    <text evidence="3">The sequence shown here is derived from an EMBL/GenBank/DDBJ whole genome shotgun (WGS) entry which is preliminary data.</text>
</comment>
<organism evidence="3 4">
    <name type="scientific">Apiospora marii</name>
    <dbReference type="NCBI Taxonomy" id="335849"/>
    <lineage>
        <taxon>Eukaryota</taxon>
        <taxon>Fungi</taxon>
        <taxon>Dikarya</taxon>
        <taxon>Ascomycota</taxon>
        <taxon>Pezizomycotina</taxon>
        <taxon>Sordariomycetes</taxon>
        <taxon>Xylariomycetidae</taxon>
        <taxon>Amphisphaeriales</taxon>
        <taxon>Apiosporaceae</taxon>
        <taxon>Apiospora</taxon>
    </lineage>
</organism>
<feature type="compositionally biased region" description="Polar residues" evidence="1">
    <location>
        <begin position="1"/>
        <end position="12"/>
    </location>
</feature>
<evidence type="ECO:0000313" key="4">
    <source>
        <dbReference type="Proteomes" id="UP001396898"/>
    </source>
</evidence>
<gene>
    <name evidence="3" type="ORF">PG991_003027</name>
</gene>
<dbReference type="InterPro" id="IPR001810">
    <property type="entry name" value="F-box_dom"/>
</dbReference>
<evidence type="ECO:0000259" key="2">
    <source>
        <dbReference type="Pfam" id="PF00646"/>
    </source>
</evidence>
<feature type="region of interest" description="Disordered" evidence="1">
    <location>
        <begin position="1"/>
        <end position="24"/>
    </location>
</feature>
<dbReference type="InterPro" id="IPR036047">
    <property type="entry name" value="F-box-like_dom_sf"/>
</dbReference>
<keyword evidence="4" id="KW-1185">Reference proteome</keyword>
<dbReference type="InterPro" id="IPR036770">
    <property type="entry name" value="Ankyrin_rpt-contain_sf"/>
</dbReference>
<dbReference type="SUPFAM" id="SSF48403">
    <property type="entry name" value="Ankyrin repeat"/>
    <property type="match status" value="1"/>
</dbReference>
<evidence type="ECO:0000256" key="1">
    <source>
        <dbReference type="SAM" id="MobiDB-lite"/>
    </source>
</evidence>